<dbReference type="Gene3D" id="1.10.10.60">
    <property type="entry name" value="Homeodomain-like"/>
    <property type="match status" value="2"/>
</dbReference>
<comment type="subcellular location">
    <subcellularLocation>
        <location evidence="1">Nucleus</location>
    </subcellularLocation>
</comment>
<dbReference type="Pfam" id="PF04218">
    <property type="entry name" value="CENP-B_N"/>
    <property type="match status" value="1"/>
</dbReference>
<dbReference type="PANTHER" id="PTHR19303:SF73">
    <property type="entry name" value="PROTEIN PDC2"/>
    <property type="match status" value="1"/>
</dbReference>
<keyword evidence="3" id="KW-0539">Nucleus</keyword>
<dbReference type="Pfam" id="PF03184">
    <property type="entry name" value="DDE_1"/>
    <property type="match status" value="1"/>
</dbReference>
<dbReference type="InterPro" id="IPR007889">
    <property type="entry name" value="HTH_Psq"/>
</dbReference>
<keyword evidence="2" id="KW-0238">DNA-binding</keyword>
<keyword evidence="6" id="KW-1185">Reference proteome</keyword>
<dbReference type="Pfam" id="PF03221">
    <property type="entry name" value="HTH_Tnp_Tc5"/>
    <property type="match status" value="1"/>
</dbReference>
<dbReference type="InterPro" id="IPR004875">
    <property type="entry name" value="DDE_SF_endonuclease_dom"/>
</dbReference>
<dbReference type="PANTHER" id="PTHR19303">
    <property type="entry name" value="TRANSPOSON"/>
    <property type="match status" value="1"/>
</dbReference>
<dbReference type="PROSITE" id="PS51253">
    <property type="entry name" value="HTH_CENPB"/>
    <property type="match status" value="1"/>
</dbReference>
<evidence type="ECO:0000256" key="2">
    <source>
        <dbReference type="ARBA" id="ARBA00023125"/>
    </source>
</evidence>
<dbReference type="InterPro" id="IPR006600">
    <property type="entry name" value="HTH_CenpB_DNA-bd_dom"/>
</dbReference>
<organism evidence="5 6">
    <name type="scientific">Pinctada imbricata</name>
    <name type="common">Atlantic pearl-oyster</name>
    <name type="synonym">Pinctada martensii</name>
    <dbReference type="NCBI Taxonomy" id="66713"/>
    <lineage>
        <taxon>Eukaryota</taxon>
        <taxon>Metazoa</taxon>
        <taxon>Spiralia</taxon>
        <taxon>Lophotrochozoa</taxon>
        <taxon>Mollusca</taxon>
        <taxon>Bivalvia</taxon>
        <taxon>Autobranchia</taxon>
        <taxon>Pteriomorphia</taxon>
        <taxon>Pterioida</taxon>
        <taxon>Pterioidea</taxon>
        <taxon>Pteriidae</taxon>
        <taxon>Pinctada</taxon>
    </lineage>
</organism>
<dbReference type="Proteomes" id="UP001186944">
    <property type="component" value="Unassembled WGS sequence"/>
</dbReference>
<gene>
    <name evidence="5" type="ORF">FSP39_010713</name>
</gene>
<comment type="caution">
    <text evidence="5">The sequence shown here is derived from an EMBL/GenBank/DDBJ whole genome shotgun (WGS) entry which is preliminary data.</text>
</comment>
<accession>A0AA89C134</accession>
<sequence length="319" mass="36654">MSQKWKVLTLNERLDTIKLLERGKSARAVAIKRGIGKTQVTQILKRKADILEDAENNVAGDRKRKKHKSGNEDINELTLKWFQEAVTRHVPVSGPLLKERALKFAKDLNIDTFKASNGWLPAFINNIVFGTMSGERGDVDNDVVQDWIEKLPLLCRDYSPDDIFNMDETGLLYRDTTRQSFYNKGDDCAGGKRSKERVTLALCSSMTSKKLMPLLIGKAKKPRCFHKIKPESLPLKYKHNRKAWVTSAVFEEWLRNVNNQMKRQKRRILLFVDNAPSHPKLKLENINLQFFPPNVTAKAQPMDQGVIQTLKLKFAKYDM</sequence>
<evidence type="ECO:0000256" key="3">
    <source>
        <dbReference type="ARBA" id="ARBA00023242"/>
    </source>
</evidence>
<dbReference type="InterPro" id="IPR009057">
    <property type="entry name" value="Homeodomain-like_sf"/>
</dbReference>
<dbReference type="GO" id="GO:0005634">
    <property type="term" value="C:nucleus"/>
    <property type="evidence" value="ECO:0007669"/>
    <property type="project" value="UniProtKB-SubCell"/>
</dbReference>
<evidence type="ECO:0000259" key="4">
    <source>
        <dbReference type="PROSITE" id="PS51253"/>
    </source>
</evidence>
<dbReference type="SUPFAM" id="SSF46689">
    <property type="entry name" value="Homeodomain-like"/>
    <property type="match status" value="2"/>
</dbReference>
<dbReference type="GO" id="GO:0003677">
    <property type="term" value="F:DNA binding"/>
    <property type="evidence" value="ECO:0007669"/>
    <property type="project" value="UniProtKB-KW"/>
</dbReference>
<evidence type="ECO:0000313" key="6">
    <source>
        <dbReference type="Proteomes" id="UP001186944"/>
    </source>
</evidence>
<dbReference type="InterPro" id="IPR050863">
    <property type="entry name" value="CenT-Element_Derived"/>
</dbReference>
<evidence type="ECO:0000313" key="5">
    <source>
        <dbReference type="EMBL" id="KAK3090297.1"/>
    </source>
</evidence>
<name>A0AA89C134_PINIB</name>
<feature type="domain" description="HTH CENPB-type" evidence="4">
    <location>
        <begin position="62"/>
        <end position="133"/>
    </location>
</feature>
<proteinExistence type="predicted"/>
<dbReference type="SMART" id="SM00674">
    <property type="entry name" value="CENPB"/>
    <property type="match status" value="1"/>
</dbReference>
<protein>
    <recommendedName>
        <fullName evidence="4">HTH CENPB-type domain-containing protein</fullName>
    </recommendedName>
</protein>
<dbReference type="EMBL" id="VSWD01000010">
    <property type="protein sequence ID" value="KAK3090297.1"/>
    <property type="molecule type" value="Genomic_DNA"/>
</dbReference>
<dbReference type="AlphaFoldDB" id="A0AA89C134"/>
<reference evidence="5" key="1">
    <citation type="submission" date="2019-08" db="EMBL/GenBank/DDBJ databases">
        <title>The improved chromosome-level genome for the pearl oyster Pinctada fucata martensii using PacBio sequencing and Hi-C.</title>
        <authorList>
            <person name="Zheng Z."/>
        </authorList>
    </citation>
    <scope>NUCLEOTIDE SEQUENCE</scope>
    <source>
        <strain evidence="5">ZZ-2019</strain>
        <tissue evidence="5">Adductor muscle</tissue>
    </source>
</reference>
<evidence type="ECO:0000256" key="1">
    <source>
        <dbReference type="ARBA" id="ARBA00004123"/>
    </source>
</evidence>